<evidence type="ECO:0000313" key="1">
    <source>
        <dbReference type="EMBL" id="JAH96331.1"/>
    </source>
</evidence>
<dbReference type="AlphaFoldDB" id="A0A0E9X1L7"/>
<evidence type="ECO:0008006" key="2">
    <source>
        <dbReference type="Google" id="ProtNLM"/>
    </source>
</evidence>
<reference evidence="1" key="1">
    <citation type="submission" date="2014-11" db="EMBL/GenBank/DDBJ databases">
        <authorList>
            <person name="Amaro Gonzalez C."/>
        </authorList>
    </citation>
    <scope>NUCLEOTIDE SEQUENCE</scope>
</reference>
<proteinExistence type="predicted"/>
<reference evidence="1" key="2">
    <citation type="journal article" date="2015" name="Fish Shellfish Immunol.">
        <title>Early steps in the European eel (Anguilla anguilla)-Vibrio vulnificus interaction in the gills: Role of the RtxA13 toxin.</title>
        <authorList>
            <person name="Callol A."/>
            <person name="Pajuelo D."/>
            <person name="Ebbesson L."/>
            <person name="Teles M."/>
            <person name="MacKenzie S."/>
            <person name="Amaro C."/>
        </authorList>
    </citation>
    <scope>NUCLEOTIDE SEQUENCE</scope>
</reference>
<dbReference type="PANTHER" id="PTHR23080:SF142">
    <property type="entry name" value="SI:CH211-69L10.4"/>
    <property type="match status" value="1"/>
</dbReference>
<organism evidence="1">
    <name type="scientific">Anguilla anguilla</name>
    <name type="common">European freshwater eel</name>
    <name type="synonym">Muraena anguilla</name>
    <dbReference type="NCBI Taxonomy" id="7936"/>
    <lineage>
        <taxon>Eukaryota</taxon>
        <taxon>Metazoa</taxon>
        <taxon>Chordata</taxon>
        <taxon>Craniata</taxon>
        <taxon>Vertebrata</taxon>
        <taxon>Euteleostomi</taxon>
        <taxon>Actinopterygii</taxon>
        <taxon>Neopterygii</taxon>
        <taxon>Teleostei</taxon>
        <taxon>Anguilliformes</taxon>
        <taxon>Anguillidae</taxon>
        <taxon>Anguilla</taxon>
    </lineage>
</organism>
<accession>A0A0E9X1L7</accession>
<sequence length="121" mass="13660">MLVYWSKAQKKGQIFAPTSPSPVHRLQLIDEFFMYCCCVAAGLKEKVLADIFQVSVSTVCCIVITWANYLDLLLGSLPIWMSRQKVNSTMPLKFRQCSPEVRVIIEGTEVRCQSPSSLTLQ</sequence>
<name>A0A0E9X1L7_ANGAN</name>
<dbReference type="EMBL" id="GBXM01012246">
    <property type="protein sequence ID" value="JAH96331.1"/>
    <property type="molecule type" value="Transcribed_RNA"/>
</dbReference>
<protein>
    <recommendedName>
        <fullName evidence="2">Transposase Helix-turn-helix domain-containing protein</fullName>
    </recommendedName>
</protein>
<dbReference type="PANTHER" id="PTHR23080">
    <property type="entry name" value="THAP DOMAIN PROTEIN"/>
    <property type="match status" value="1"/>
</dbReference>